<sequence length="289" mass="31336">MNNKVQRRKVAPRRPNLTSLSERISERLRNELNDDDKAALDNAMRLAAKKKLGRSLSQEEILDIVKRTANPDVASRIMADLSGTGEQNTYKTLARVAIGMAVVAAAGAGLAVASASTGSTLPLLLGAYFVNRIIDDPTSTVARLNRVAAPIEDRIGHMFDSWWSTLDVTKLKDLIKPQSLSAAARITFKKATAKSPYDGSEKVSYVVNRAGTNCGVIAWDPSCGACSDKSTGWVVTLFDGFNEAAYRSGRGENKNEPFTAVHKGEVKLQNPSRMTLDLARSWARGALRA</sequence>
<reference evidence="2 3" key="1">
    <citation type="submission" date="2020-12" db="EMBL/GenBank/DDBJ databases">
        <title>Complete genome sequence of Erwinia phage pEa_SNUABM_5.</title>
        <authorList>
            <person name="Kim S.G."/>
            <person name="Lee S.B."/>
            <person name="Kwon J."/>
            <person name="Park S.C."/>
        </authorList>
    </citation>
    <scope>NUCLEOTIDE SEQUENCE [LARGE SCALE GENOMIC DNA]</scope>
</reference>
<proteinExistence type="predicted"/>
<dbReference type="EMBL" id="MW366843">
    <property type="protein sequence ID" value="QQO90294.1"/>
    <property type="molecule type" value="Genomic_DNA"/>
</dbReference>
<evidence type="ECO:0000313" key="2">
    <source>
        <dbReference type="EMBL" id="QQO90294.1"/>
    </source>
</evidence>
<protein>
    <submittedName>
        <fullName evidence="2">Uncharacterized protein</fullName>
    </submittedName>
</protein>
<keyword evidence="3" id="KW-1185">Reference proteome</keyword>
<gene>
    <name evidence="2" type="ORF">pEaSNUABM5_00152</name>
</gene>
<feature type="transmembrane region" description="Helical" evidence="1">
    <location>
        <begin position="96"/>
        <end position="115"/>
    </location>
</feature>
<evidence type="ECO:0000256" key="1">
    <source>
        <dbReference type="SAM" id="Phobius"/>
    </source>
</evidence>
<dbReference type="Proteomes" id="UP000596123">
    <property type="component" value="Segment"/>
</dbReference>
<evidence type="ECO:0000313" key="3">
    <source>
        <dbReference type="Proteomes" id="UP000596123"/>
    </source>
</evidence>
<accession>A0A7T8EPH8</accession>
<name>A0A7T8EPH8_9CAUD</name>
<keyword evidence="1" id="KW-0812">Transmembrane</keyword>
<keyword evidence="1" id="KW-1133">Transmembrane helix</keyword>
<keyword evidence="1" id="KW-0472">Membrane</keyword>
<organism evidence="2 3">
    <name type="scientific">Erwinia phage pEa_SNUABM_5</name>
    <dbReference type="NCBI Taxonomy" id="2797313"/>
    <lineage>
        <taxon>Viruses</taxon>
        <taxon>Duplodnaviria</taxon>
        <taxon>Heunggongvirae</taxon>
        <taxon>Uroviricota</taxon>
        <taxon>Caudoviricetes</taxon>
        <taxon>Rivsvirus</taxon>
        <taxon>Rivsvirus SNUABM5</taxon>
    </lineage>
</organism>